<dbReference type="AlphaFoldDB" id="A0A9P4WYE7"/>
<accession>A0A9P4WYE7</accession>
<gene>
    <name evidence="1" type="ORF">E8E12_008982</name>
</gene>
<comment type="caution">
    <text evidence="1">The sequence shown here is derived from an EMBL/GenBank/DDBJ whole genome shotgun (WGS) entry which is preliminary data.</text>
</comment>
<sequence>MLQPLPAPLPKLGSLPIELAEMRLTSTGADGEPIPNGSDVCNLLLMNRMLQAASFETLDKFLTVVKHPVLGAYVREVAIGPGRINTVFVEEDDHLRSDDDPRCSNGLIDYLRDPLTVAHFRKPVSARDISDANCDPASEYAVILGQALKTFPNLRVIRLDSYMDTVDKERRPRNIGADVSSRSVHDCNSMLSPRTLVYWRTDAECMYMDYELILHALYHIKDDPDWTLKFQFDFTHDDDRKVVEKTKLWIWNLSLSTRQYGRCFAPELRL</sequence>
<name>A0A9P4WYE7_9PLEO</name>
<evidence type="ECO:0000313" key="1">
    <source>
        <dbReference type="EMBL" id="KAF3045106.1"/>
    </source>
</evidence>
<keyword evidence="2" id="KW-1185">Reference proteome</keyword>
<dbReference type="Proteomes" id="UP000758155">
    <property type="component" value="Unassembled WGS sequence"/>
</dbReference>
<reference evidence="1" key="1">
    <citation type="submission" date="2019-04" db="EMBL/GenBank/DDBJ databases">
        <title>Sequencing of skin fungus with MAO and IRED activity.</title>
        <authorList>
            <person name="Marsaioli A.J."/>
            <person name="Bonatto J.M.C."/>
            <person name="Reis Junior O."/>
        </authorList>
    </citation>
    <scope>NUCLEOTIDE SEQUENCE</scope>
    <source>
        <strain evidence="1">28M1</strain>
    </source>
</reference>
<dbReference type="EMBL" id="SWKV01000007">
    <property type="protein sequence ID" value="KAF3045106.1"/>
    <property type="molecule type" value="Genomic_DNA"/>
</dbReference>
<protein>
    <submittedName>
        <fullName evidence="1">Uncharacterized protein</fullName>
    </submittedName>
</protein>
<organism evidence="1 2">
    <name type="scientific">Didymella heteroderae</name>
    <dbReference type="NCBI Taxonomy" id="1769908"/>
    <lineage>
        <taxon>Eukaryota</taxon>
        <taxon>Fungi</taxon>
        <taxon>Dikarya</taxon>
        <taxon>Ascomycota</taxon>
        <taxon>Pezizomycotina</taxon>
        <taxon>Dothideomycetes</taxon>
        <taxon>Pleosporomycetidae</taxon>
        <taxon>Pleosporales</taxon>
        <taxon>Pleosporineae</taxon>
        <taxon>Didymellaceae</taxon>
        <taxon>Didymella</taxon>
    </lineage>
</organism>
<evidence type="ECO:0000313" key="2">
    <source>
        <dbReference type="Proteomes" id="UP000758155"/>
    </source>
</evidence>
<proteinExistence type="predicted"/>
<dbReference type="OrthoDB" id="5279008at2759"/>